<dbReference type="GO" id="GO:0006303">
    <property type="term" value="P:double-strand break repair via nonhomologous end joining"/>
    <property type="evidence" value="ECO:0007669"/>
    <property type="project" value="TreeGrafter"/>
</dbReference>
<dbReference type="Gene3D" id="3.40.50.12650">
    <property type="match status" value="1"/>
</dbReference>
<accession>A0A9P0D6F3</accession>
<dbReference type="SUPFAM" id="SSF56281">
    <property type="entry name" value="Metallo-hydrolase/oxidoreductase"/>
    <property type="match status" value="1"/>
</dbReference>
<keyword evidence="2" id="KW-0378">Hydrolase</keyword>
<proteinExistence type="predicted"/>
<evidence type="ECO:0000256" key="1">
    <source>
        <dbReference type="ARBA" id="ARBA00022722"/>
    </source>
</evidence>
<gene>
    <name evidence="4" type="ORF">PSYICH_LOCUS15208</name>
</gene>
<dbReference type="Proteomes" id="UP001153636">
    <property type="component" value="Chromosome 9"/>
</dbReference>
<evidence type="ECO:0000313" key="4">
    <source>
        <dbReference type="EMBL" id="CAH1115483.1"/>
    </source>
</evidence>
<dbReference type="OrthoDB" id="262529at2759"/>
<dbReference type="PANTHER" id="PTHR23240:SF8">
    <property type="entry name" value="PROTEIN ARTEMIS"/>
    <property type="match status" value="1"/>
</dbReference>
<evidence type="ECO:0000256" key="3">
    <source>
        <dbReference type="ARBA" id="ARBA00022839"/>
    </source>
</evidence>
<name>A0A9P0D6F3_9CUCU</name>
<dbReference type="GO" id="GO:0035312">
    <property type="term" value="F:5'-3' DNA exonuclease activity"/>
    <property type="evidence" value="ECO:0007669"/>
    <property type="project" value="TreeGrafter"/>
</dbReference>
<reference evidence="4" key="1">
    <citation type="submission" date="2022-01" db="EMBL/GenBank/DDBJ databases">
        <authorList>
            <person name="King R."/>
        </authorList>
    </citation>
    <scope>NUCLEOTIDE SEQUENCE</scope>
</reference>
<evidence type="ECO:0008006" key="6">
    <source>
        <dbReference type="Google" id="ProtNLM"/>
    </source>
</evidence>
<dbReference type="AlphaFoldDB" id="A0A9P0D6F3"/>
<keyword evidence="5" id="KW-1185">Reference proteome</keyword>
<dbReference type="GO" id="GO:0036297">
    <property type="term" value="P:interstrand cross-link repair"/>
    <property type="evidence" value="ECO:0007669"/>
    <property type="project" value="TreeGrafter"/>
</dbReference>
<dbReference type="InterPro" id="IPR036866">
    <property type="entry name" value="RibonucZ/Hydroxyglut_hydro"/>
</dbReference>
<keyword evidence="1" id="KW-0540">Nuclease</keyword>
<dbReference type="Gene3D" id="3.60.15.10">
    <property type="entry name" value="Ribonuclease Z/Hydroxyacylglutathione hydrolase-like"/>
    <property type="match status" value="1"/>
</dbReference>
<evidence type="ECO:0000313" key="5">
    <source>
        <dbReference type="Proteomes" id="UP001153636"/>
    </source>
</evidence>
<protein>
    <recommendedName>
        <fullName evidence="6">Artemis</fullName>
    </recommendedName>
</protein>
<keyword evidence="3" id="KW-0269">Exonuclease</keyword>
<organism evidence="4 5">
    <name type="scientific">Psylliodes chrysocephalus</name>
    <dbReference type="NCBI Taxonomy" id="3402493"/>
    <lineage>
        <taxon>Eukaryota</taxon>
        <taxon>Metazoa</taxon>
        <taxon>Ecdysozoa</taxon>
        <taxon>Arthropoda</taxon>
        <taxon>Hexapoda</taxon>
        <taxon>Insecta</taxon>
        <taxon>Pterygota</taxon>
        <taxon>Neoptera</taxon>
        <taxon>Endopterygota</taxon>
        <taxon>Coleoptera</taxon>
        <taxon>Polyphaga</taxon>
        <taxon>Cucujiformia</taxon>
        <taxon>Chrysomeloidea</taxon>
        <taxon>Chrysomelidae</taxon>
        <taxon>Galerucinae</taxon>
        <taxon>Alticini</taxon>
        <taxon>Psylliodes</taxon>
    </lineage>
</organism>
<dbReference type="PANTHER" id="PTHR23240">
    <property type="entry name" value="DNA CROSS-LINK REPAIR PROTEIN PSO2/SNM1-RELATED"/>
    <property type="match status" value="1"/>
</dbReference>
<dbReference type="GO" id="GO:0003684">
    <property type="term" value="F:damaged DNA binding"/>
    <property type="evidence" value="ECO:0007669"/>
    <property type="project" value="TreeGrafter"/>
</dbReference>
<dbReference type="EMBL" id="OV651821">
    <property type="protein sequence ID" value="CAH1115483.1"/>
    <property type="molecule type" value="Genomic_DNA"/>
</dbReference>
<dbReference type="GO" id="GO:0000723">
    <property type="term" value="P:telomere maintenance"/>
    <property type="evidence" value="ECO:0007669"/>
    <property type="project" value="TreeGrafter"/>
</dbReference>
<sequence length="596" mass="68440">MSTFGGKIQELPNISVDRFDGENFESEAYFLSHCHSDHMRGLGLYCFQEQLVEKGKYLYASQISCAILKRLHPYIKNNVKELDLNIAITILLENKKISVTLIPAGHCPGSVMFLFENGTRILYTGDYRISKNDIKRFDVFYDQFGKVKIIDTIYLDTTFFLTKYLHFPKREESLQELIQIIKEWTDNGKLYYISLRTSAKYGYEYVFNEIFNKLNMPVHVGEEAYRFYSLIPEMDKSVTLDAFITPIHSNCDGFGKTCIYYAQDLMVKTIRVSAFRWTQDTLTDGMSEIGAGEHYICYSTHASYEEGVSFIRFLKPRQIEICVKHDDPNINKEMSDLIEQHLEEFKTNLKEEILHVPKLFETENVQKKRKNNNDGFFGILDSPPREDVGMQKANIFRSMRIKEDLLKNTQATKYSKSEPSSTICMEQVPCPSFSSNKSNFKPTSNILNNTLESTNNKNSVVSANTNSVTKYEDKTKNQFDMDTPDIFIGQVPSPSFSANITNFKTPSNILLESTRAQTKCDTIFNKNSVVSLNSNATKNKTKNQIDQDNPENILYDILNSSSNIPQYFPNISSSDDEDEDEEAKILIDIINSRSNH</sequence>
<evidence type="ECO:0000256" key="2">
    <source>
        <dbReference type="ARBA" id="ARBA00022801"/>
    </source>
</evidence>